<keyword evidence="2" id="KW-1185">Reference proteome</keyword>
<dbReference type="Proteomes" id="UP001469365">
    <property type="component" value="Unassembled WGS sequence"/>
</dbReference>
<evidence type="ECO:0000313" key="1">
    <source>
        <dbReference type="EMBL" id="MEK8126829.1"/>
    </source>
</evidence>
<protein>
    <submittedName>
        <fullName evidence="1">DUF1802 family protein</fullName>
    </submittedName>
</protein>
<evidence type="ECO:0000313" key="2">
    <source>
        <dbReference type="Proteomes" id="UP001469365"/>
    </source>
</evidence>
<gene>
    <name evidence="1" type="ORF">WMW72_02800</name>
</gene>
<dbReference type="RefSeq" id="WP_341413873.1">
    <property type="nucleotide sequence ID" value="NZ_JBBPCC010000001.1"/>
</dbReference>
<organism evidence="1 2">
    <name type="scientific">Paenibacillus filicis</name>
    <dbReference type="NCBI Taxonomy" id="669464"/>
    <lineage>
        <taxon>Bacteria</taxon>
        <taxon>Bacillati</taxon>
        <taxon>Bacillota</taxon>
        <taxon>Bacilli</taxon>
        <taxon>Bacillales</taxon>
        <taxon>Paenibacillaceae</taxon>
        <taxon>Paenibacillus</taxon>
    </lineage>
</organism>
<dbReference type="EMBL" id="JBBPCC010000001">
    <property type="protein sequence ID" value="MEK8126829.1"/>
    <property type="molecule type" value="Genomic_DNA"/>
</dbReference>
<sequence length="193" mass="22609">MDEDEEAIGLKEWAIAVEALSSGDQILIMRKGGIREETRDFRVESDCFYLYPTYEHQRKELVEEPYASRVEELAAAWNAEQTEAAIAFYAEMTEDILIHSQEELDKLKPFHIWTEQLAEERLKWKRTKPLHLMLLRVYKLQPAVIVPVLPAYNGCKSWIGLPAELLKHVERVPVLSDEQFQARWDEIRRALNQ</sequence>
<name>A0ABU9DD96_9BACL</name>
<dbReference type="InterPro" id="IPR014923">
    <property type="entry name" value="DUF1802"/>
</dbReference>
<comment type="caution">
    <text evidence="1">The sequence shown here is derived from an EMBL/GenBank/DDBJ whole genome shotgun (WGS) entry which is preliminary data.</text>
</comment>
<proteinExistence type="predicted"/>
<dbReference type="Pfam" id="PF08819">
    <property type="entry name" value="DUF1802"/>
    <property type="match status" value="1"/>
</dbReference>
<reference evidence="1 2" key="1">
    <citation type="submission" date="2024-04" db="EMBL/GenBank/DDBJ databases">
        <title>draft genome sequnece of Paenibacillus filicis.</title>
        <authorList>
            <person name="Kim D.-U."/>
        </authorList>
    </citation>
    <scope>NUCLEOTIDE SEQUENCE [LARGE SCALE GENOMIC DNA]</scope>
    <source>
        <strain evidence="1 2">KACC14197</strain>
    </source>
</reference>
<accession>A0ABU9DD96</accession>